<dbReference type="EMBL" id="UINC01121524">
    <property type="protein sequence ID" value="SVC96752.1"/>
    <property type="molecule type" value="Genomic_DNA"/>
</dbReference>
<protein>
    <submittedName>
        <fullName evidence="2">Uncharacterized protein</fullName>
    </submittedName>
</protein>
<evidence type="ECO:0000313" key="2">
    <source>
        <dbReference type="EMBL" id="SVC96752.1"/>
    </source>
</evidence>
<organism evidence="2">
    <name type="scientific">marine metagenome</name>
    <dbReference type="NCBI Taxonomy" id="408172"/>
    <lineage>
        <taxon>unclassified sequences</taxon>
        <taxon>metagenomes</taxon>
        <taxon>ecological metagenomes</taxon>
    </lineage>
</organism>
<proteinExistence type="predicted"/>
<evidence type="ECO:0000256" key="1">
    <source>
        <dbReference type="SAM" id="MobiDB-lite"/>
    </source>
</evidence>
<dbReference type="AlphaFoldDB" id="A0A382RHQ4"/>
<gene>
    <name evidence="2" type="ORF">METZ01_LOCUS349606</name>
</gene>
<name>A0A382RHQ4_9ZZZZ</name>
<reference evidence="2" key="1">
    <citation type="submission" date="2018-05" db="EMBL/GenBank/DDBJ databases">
        <authorList>
            <person name="Lanie J.A."/>
            <person name="Ng W.-L."/>
            <person name="Kazmierczak K.M."/>
            <person name="Andrzejewski T.M."/>
            <person name="Davidsen T.M."/>
            <person name="Wayne K.J."/>
            <person name="Tettelin H."/>
            <person name="Glass J.I."/>
            <person name="Rusch D."/>
            <person name="Podicherti R."/>
            <person name="Tsui H.-C.T."/>
            <person name="Winkler M.E."/>
        </authorList>
    </citation>
    <scope>NUCLEOTIDE SEQUENCE</scope>
</reference>
<accession>A0A382RHQ4</accession>
<feature type="non-terminal residue" evidence="2">
    <location>
        <position position="85"/>
    </location>
</feature>
<feature type="region of interest" description="Disordered" evidence="1">
    <location>
        <begin position="1"/>
        <end position="25"/>
    </location>
</feature>
<sequence length="85" mass="8883">MRGPLGPSGTPQTASARTAPEIDEEDRLVLDPEALVRAAIVLDVLATKTGELQTSPSILDDLSGCLVQVARACKLPDAGTEELID</sequence>